<protein>
    <submittedName>
        <fullName evidence="1">Type II secretion system (T2SS), protein E, N-terminal domain</fullName>
    </submittedName>
</protein>
<sequence>MPFLDRWTSGFGVARVQQAVTTRDAAKYGVDTFRRSNTGRSTPPLSTRPGVQPAIEEGSRVCGAESCSSWTLPWKNRRRPIFEDEWGCSSRCMSTMVRAAVRRELAEASGVDEVLPHRHRVPLGLVLLAQGWITHPQLQTALEQQRRQGEGRIGDWLVENGLDEDRVTRGLGVQWNCPVLSAEGFTPESMALIMPKRLTSEFGMLPLRLAGSSILYMAFEDTMDAGMALGVERMSGVKVETGLLRRSHFADVKAQLMDTAGVPVTTDTVPDADALVAKVSRLVELAQPLASRLVRVHQYYWLRVWLESGAISSVGHLPTGVEDVQDYLFTIGGPRAV</sequence>
<proteinExistence type="predicted"/>
<dbReference type="RefSeq" id="WP_142988226.1">
    <property type="nucleotide sequence ID" value="NZ_FZOU01000001.1"/>
</dbReference>
<dbReference type="EMBL" id="FZOU01000001">
    <property type="protein sequence ID" value="SNS45247.1"/>
    <property type="molecule type" value="Genomic_DNA"/>
</dbReference>
<dbReference type="InterPro" id="IPR037257">
    <property type="entry name" value="T2SS_E_N_sf"/>
</dbReference>
<gene>
    <name evidence="1" type="ORF">SAMN05421770_1011035</name>
</gene>
<dbReference type="OrthoDB" id="118270at2"/>
<evidence type="ECO:0000313" key="1">
    <source>
        <dbReference type="EMBL" id="SNS45247.1"/>
    </source>
</evidence>
<evidence type="ECO:0000313" key="2">
    <source>
        <dbReference type="Proteomes" id="UP000198356"/>
    </source>
</evidence>
<name>A0A239EKV0_9BACT</name>
<dbReference type="SUPFAM" id="SSF160246">
    <property type="entry name" value="EspE N-terminal domain-like"/>
    <property type="match status" value="1"/>
</dbReference>
<reference evidence="1 2" key="1">
    <citation type="submission" date="2017-06" db="EMBL/GenBank/DDBJ databases">
        <authorList>
            <person name="Kim H.J."/>
            <person name="Triplett B.A."/>
        </authorList>
    </citation>
    <scope>NUCLEOTIDE SEQUENCE [LARGE SCALE GENOMIC DNA]</scope>
    <source>
        <strain evidence="1 2">DSM 18704</strain>
    </source>
</reference>
<dbReference type="Proteomes" id="UP000198356">
    <property type="component" value="Unassembled WGS sequence"/>
</dbReference>
<keyword evidence="2" id="KW-1185">Reference proteome</keyword>
<accession>A0A239EKV0</accession>
<organism evidence="1 2">
    <name type="scientific">Granulicella rosea</name>
    <dbReference type="NCBI Taxonomy" id="474952"/>
    <lineage>
        <taxon>Bacteria</taxon>
        <taxon>Pseudomonadati</taxon>
        <taxon>Acidobacteriota</taxon>
        <taxon>Terriglobia</taxon>
        <taxon>Terriglobales</taxon>
        <taxon>Acidobacteriaceae</taxon>
        <taxon>Granulicella</taxon>
    </lineage>
</organism>
<dbReference type="AlphaFoldDB" id="A0A239EKV0"/>